<dbReference type="SUPFAM" id="SSF51197">
    <property type="entry name" value="Clavaminate synthase-like"/>
    <property type="match status" value="1"/>
</dbReference>
<comment type="caution">
    <text evidence="1">The sequence shown here is derived from an EMBL/GenBank/DDBJ whole genome shotgun (WGS) entry which is preliminary data.</text>
</comment>
<dbReference type="Pfam" id="PF05721">
    <property type="entry name" value="PhyH"/>
    <property type="match status" value="1"/>
</dbReference>
<dbReference type="AlphaFoldDB" id="A0A2A5WRY1"/>
<dbReference type="EMBL" id="NTKD01000026">
    <property type="protein sequence ID" value="PDH39310.1"/>
    <property type="molecule type" value="Genomic_DNA"/>
</dbReference>
<evidence type="ECO:0000313" key="2">
    <source>
        <dbReference type="Proteomes" id="UP000219327"/>
    </source>
</evidence>
<accession>A0A2A5WRY1</accession>
<evidence type="ECO:0000313" key="1">
    <source>
        <dbReference type="EMBL" id="PDH39310.1"/>
    </source>
</evidence>
<proteinExistence type="predicted"/>
<dbReference type="PANTHER" id="PTHR40128">
    <property type="entry name" value="EXPRESSED PROTEIN"/>
    <property type="match status" value="1"/>
</dbReference>
<gene>
    <name evidence="1" type="ORF">CNE99_05800</name>
</gene>
<sequence>MTERIPEGTPFVFGDEVFHFGDDIVELKDSSNDIDNPERLWSSLREDGYLYLRGFHDRELAKKATHWTLHAIDERGGLAPGTDASDGIISEANHNFPFFRVLPVAHGKPILDVVDSEATFSFYQRMFGKPVMTFDKRWLRSMAKGGHNHFHYDSVYLGRGTQNRLSMWTALTSTALDGGPLVVALGSHEHERLIETYGATDMDRDLTDAVFTSDPRELVRDFGFTLGTAPFEPGDAVIFGLYTMHSTAPNLSDRYRISIDTRYQPADEEPDERFMFRDNGRWLGNFYNEGAEYTPMSELRAWWGI</sequence>
<dbReference type="PANTHER" id="PTHR40128:SF1">
    <property type="entry name" value="PHYTANOYL-COA HYDROXYLASE"/>
    <property type="match status" value="1"/>
</dbReference>
<protein>
    <recommendedName>
        <fullName evidence="3">Phytanoyl-CoA dioxygenase</fullName>
    </recommendedName>
</protein>
<dbReference type="GO" id="GO:0016706">
    <property type="term" value="F:2-oxoglutarate-dependent dioxygenase activity"/>
    <property type="evidence" value="ECO:0007669"/>
    <property type="project" value="UniProtKB-ARBA"/>
</dbReference>
<name>A0A2A5WRY1_9GAMM</name>
<dbReference type="Gene3D" id="2.60.120.620">
    <property type="entry name" value="q2cbj1_9rhob like domain"/>
    <property type="match status" value="1"/>
</dbReference>
<dbReference type="InterPro" id="IPR008775">
    <property type="entry name" value="Phytyl_CoA_dOase-like"/>
</dbReference>
<dbReference type="Proteomes" id="UP000219327">
    <property type="component" value="Unassembled WGS sequence"/>
</dbReference>
<reference evidence="1 2" key="1">
    <citation type="submission" date="2017-08" db="EMBL/GenBank/DDBJ databases">
        <title>Fine stratification of microbial communities through a metagenomic profile of the photic zone.</title>
        <authorList>
            <person name="Haro-Moreno J.M."/>
            <person name="Lopez-Perez M."/>
            <person name="De La Torre J."/>
            <person name="Picazo A."/>
            <person name="Camacho A."/>
            <person name="Rodriguez-Valera F."/>
        </authorList>
    </citation>
    <scope>NUCLEOTIDE SEQUENCE [LARGE SCALE GENOMIC DNA]</scope>
    <source>
        <strain evidence="1">MED-G24</strain>
    </source>
</reference>
<organism evidence="1 2">
    <name type="scientific">OM182 bacterium MED-G24</name>
    <dbReference type="NCBI Taxonomy" id="1986255"/>
    <lineage>
        <taxon>Bacteria</taxon>
        <taxon>Pseudomonadati</taxon>
        <taxon>Pseudomonadota</taxon>
        <taxon>Gammaproteobacteria</taxon>
        <taxon>OMG group</taxon>
        <taxon>OM182 clade</taxon>
    </lineage>
</organism>
<evidence type="ECO:0008006" key="3">
    <source>
        <dbReference type="Google" id="ProtNLM"/>
    </source>
</evidence>